<keyword evidence="4" id="KW-1185">Reference proteome</keyword>
<dbReference type="eggNOG" id="COG1480">
    <property type="taxonomic scope" value="Bacteria"/>
</dbReference>
<feature type="transmembrane region" description="Helical" evidence="1">
    <location>
        <begin position="343"/>
        <end position="364"/>
    </location>
</feature>
<keyword evidence="1" id="KW-1133">Transmembrane helix</keyword>
<feature type="transmembrane region" description="Helical" evidence="1">
    <location>
        <begin position="441"/>
        <end position="460"/>
    </location>
</feature>
<evidence type="ECO:0000313" key="4">
    <source>
        <dbReference type="Proteomes" id="UP000009222"/>
    </source>
</evidence>
<evidence type="ECO:0000313" key="3">
    <source>
        <dbReference type="EMBL" id="AEF81911.1"/>
    </source>
</evidence>
<evidence type="ECO:0000256" key="1">
    <source>
        <dbReference type="SAM" id="Phobius"/>
    </source>
</evidence>
<keyword evidence="1" id="KW-0472">Membrane</keyword>
<dbReference type="RefSeq" id="WP_015711922.1">
    <property type="nucleotide sequence ID" value="NC_015577.1"/>
</dbReference>
<dbReference type="InterPro" id="IPR011621">
    <property type="entry name" value="Metal-dep_PHydrolase_7TM_intra"/>
</dbReference>
<gene>
    <name evidence="3" type="ordered locus">TREAZ_3661</name>
</gene>
<dbReference type="CDD" id="cd00077">
    <property type="entry name" value="HDc"/>
    <property type="match status" value="1"/>
</dbReference>
<organism evidence="3 4">
    <name type="scientific">Leadbettera azotonutricia (strain ATCC BAA-888 / DSM 13862 / ZAS-9)</name>
    <name type="common">Treponema azotonutricium</name>
    <dbReference type="NCBI Taxonomy" id="545695"/>
    <lineage>
        <taxon>Bacteria</taxon>
        <taxon>Pseudomonadati</taxon>
        <taxon>Spirochaetota</taxon>
        <taxon>Spirochaetia</taxon>
        <taxon>Spirochaetales</taxon>
        <taxon>Breznakiellaceae</taxon>
        <taxon>Leadbettera</taxon>
    </lineage>
</organism>
<keyword evidence="1" id="KW-0812">Transmembrane</keyword>
<feature type="transmembrane region" description="Helical" evidence="1">
    <location>
        <begin position="312"/>
        <end position="331"/>
    </location>
</feature>
<feature type="domain" description="HD" evidence="2">
    <location>
        <begin position="527"/>
        <end position="668"/>
    </location>
</feature>
<dbReference type="STRING" id="545695.TREAZ_3661"/>
<dbReference type="InterPro" id="IPR003607">
    <property type="entry name" value="HD/PDEase_dom"/>
</dbReference>
<feature type="transmembrane region" description="Helical" evidence="1">
    <location>
        <begin position="21"/>
        <end position="43"/>
    </location>
</feature>
<evidence type="ECO:0000259" key="2">
    <source>
        <dbReference type="PROSITE" id="PS51831"/>
    </source>
</evidence>
<dbReference type="PANTHER" id="PTHR36442:SF1">
    <property type="entry name" value="CYCLIC-DI-AMP PHOSPHODIESTERASE PGPH"/>
    <property type="match status" value="1"/>
</dbReference>
<dbReference type="InterPro" id="IPR006675">
    <property type="entry name" value="HDIG_dom"/>
</dbReference>
<dbReference type="InterPro" id="IPR052722">
    <property type="entry name" value="PgpH_phosphodiesterase"/>
</dbReference>
<dbReference type="InterPro" id="IPR011624">
    <property type="entry name" value="Metal-dep_PHydrolase_7TM_extra"/>
</dbReference>
<dbReference type="Pfam" id="PF07698">
    <property type="entry name" value="7TM-7TMR_HD"/>
    <property type="match status" value="1"/>
</dbReference>
<dbReference type="InParanoid" id="F5YG81"/>
<dbReference type="InterPro" id="IPR006674">
    <property type="entry name" value="HD_domain"/>
</dbReference>
<reference evidence="3 4" key="2">
    <citation type="journal article" date="2011" name="ISME J.">
        <title>RNA-seq reveals cooperative metabolic interactions between two termite-gut spirochete species in co-culture.</title>
        <authorList>
            <person name="Rosenthal A.Z."/>
            <person name="Matson E.G."/>
            <person name="Eldar A."/>
            <person name="Leadbetter J.R."/>
        </authorList>
    </citation>
    <scope>NUCLEOTIDE SEQUENCE [LARGE SCALE GENOMIC DNA]</scope>
    <source>
        <strain evidence="4">ATCC BAA-888 / DSM 13862 / ZAS-9</strain>
    </source>
</reference>
<name>F5YG81_LEAAZ</name>
<dbReference type="AlphaFoldDB" id="F5YG81"/>
<dbReference type="HOGENOM" id="CLU_015767_1_2_12"/>
<dbReference type="FunCoup" id="F5YG81">
    <property type="interactions" value="14"/>
</dbReference>
<dbReference type="Proteomes" id="UP000009222">
    <property type="component" value="Chromosome"/>
</dbReference>
<dbReference type="Pfam" id="PF01966">
    <property type="entry name" value="HD"/>
    <property type="match status" value="1"/>
</dbReference>
<feature type="transmembrane region" description="Helical" evidence="1">
    <location>
        <begin position="472"/>
        <end position="491"/>
    </location>
</feature>
<dbReference type="SUPFAM" id="SSF109604">
    <property type="entry name" value="HD-domain/PDEase-like"/>
    <property type="match status" value="1"/>
</dbReference>
<dbReference type="SMART" id="SM00471">
    <property type="entry name" value="HDc"/>
    <property type="match status" value="1"/>
</dbReference>
<dbReference type="EMBL" id="CP001841">
    <property type="protein sequence ID" value="AEF81911.1"/>
    <property type="molecule type" value="Genomic_DNA"/>
</dbReference>
<dbReference type="Pfam" id="PF07697">
    <property type="entry name" value="7TMR-HDED"/>
    <property type="match status" value="1"/>
</dbReference>
<protein>
    <submittedName>
        <fullName evidence="3">HD domain protein</fullName>
    </submittedName>
</protein>
<dbReference type="Gene3D" id="1.10.3210.10">
    <property type="entry name" value="Hypothetical protein af1432"/>
    <property type="match status" value="1"/>
</dbReference>
<dbReference type="KEGG" id="taz:TREAZ_3661"/>
<dbReference type="PANTHER" id="PTHR36442">
    <property type="entry name" value="CYCLIC-DI-AMP PHOSPHODIESTERASE PGPH"/>
    <property type="match status" value="1"/>
</dbReference>
<reference evidence="4" key="1">
    <citation type="submission" date="2009-12" db="EMBL/GenBank/DDBJ databases">
        <title>Complete sequence of Treponema azotonutricium strain ZAS-9.</title>
        <authorList>
            <person name="Tetu S.G."/>
            <person name="Matson E."/>
            <person name="Ren Q."/>
            <person name="Seshadri R."/>
            <person name="Elbourne L."/>
            <person name="Hassan K.A."/>
            <person name="Durkin A."/>
            <person name="Radune D."/>
            <person name="Mohamoud Y."/>
            <person name="Shay R."/>
            <person name="Jin S."/>
            <person name="Zhang X."/>
            <person name="Lucey K."/>
            <person name="Ballor N.R."/>
            <person name="Ottesen E."/>
            <person name="Rosenthal R."/>
            <person name="Allen A."/>
            <person name="Leadbetter J.R."/>
            <person name="Paulsen I.T."/>
        </authorList>
    </citation>
    <scope>NUCLEOTIDE SEQUENCE [LARGE SCALE GENOMIC DNA]</scope>
    <source>
        <strain evidence="4">ATCC BAA-888 / DSM 13862 / ZAS-9</strain>
    </source>
</reference>
<accession>F5YG81</accession>
<sequence length="740" mass="81407">MKKKNEPPDFLSLVNKLIPKSFRTGPGLAAVGAFLLSLIVILANMDSSRGGVGDPEDFEVGKVADRDVIAEQALTYEDEKATRLALEAQERQVPAVFHFSDKASEEMLNRWKEFAAFAEAHSAKGSTQEEFVRAIHERFPGDFSDDTLGIFFHIANHREVLNQAETVLNGVLEKGVFSLAQAGLGKFNQDVVELIRQNGGRTERERVPVGSIVTKDMAAEAVERQTALGAYSSVLAQIAPQLITPFIWENIFYSPEETVQRLIETRSKTEPVIKYIERGKRVIRKGFIITEEDMAGFRALNLSLPGNDARNIIAQILFLFLVFILLSFYCSKGVLGRKLTHSEAYLICALSVLYIAGTALIRNLSFGSDSIIVSLVVPTALVIMLPSILISPRLGLLLAMTLPLGAFMAGSFDMPSYIFAVVSGVVGSFVLQGADKRMDLIKAGLIIAAANCVAMTAILLNQRAAAGNYPGVLFWAAFNGLGSGMLVLGFLPPLEHALNASTAFRLIELSDLNAPILRRLFTAAPGTYSHSIMVANLAETACQDIGANALLARVGAYYHDLGKMENPDYFVENQTDHNKHDDMAPRLSATVIRSHVKLGLEKARQLGLPREVTDIIGEHHGNSVITWFYNKALKLEGQVNMEDFTYPGMPPRSRESAVVMLADMTEAAVRTLDKPTVARLEKFIQELFNAKVEHGQLSRSELTFQDLETIKNAFVRVLVSYYHSRIEYPKLPGEAQGTEK</sequence>
<proteinExistence type="predicted"/>
<dbReference type="NCBIfam" id="TIGR00277">
    <property type="entry name" value="HDIG"/>
    <property type="match status" value="1"/>
</dbReference>
<feature type="transmembrane region" description="Helical" evidence="1">
    <location>
        <begin position="370"/>
        <end position="389"/>
    </location>
</feature>
<dbReference type="PROSITE" id="PS51831">
    <property type="entry name" value="HD"/>
    <property type="match status" value="1"/>
</dbReference>